<reference evidence="3" key="1">
    <citation type="journal article" date="2019" name="Int. J. Syst. Evol. Microbiol.">
        <title>The Global Catalogue of Microorganisms (GCM) 10K type strain sequencing project: providing services to taxonomists for standard genome sequencing and annotation.</title>
        <authorList>
            <consortium name="The Broad Institute Genomics Platform"/>
            <consortium name="The Broad Institute Genome Sequencing Center for Infectious Disease"/>
            <person name="Wu L."/>
            <person name="Ma J."/>
        </authorList>
    </citation>
    <scope>NUCLEOTIDE SEQUENCE [LARGE SCALE GENOMIC DNA]</scope>
    <source>
        <strain evidence="3">CCM 8930</strain>
    </source>
</reference>
<dbReference type="EMBL" id="JBHSSE010000016">
    <property type="protein sequence ID" value="MFC6201521.1"/>
    <property type="molecule type" value="Genomic_DNA"/>
</dbReference>
<dbReference type="PANTHER" id="PTHR37305:SF1">
    <property type="entry name" value="MEMBRANE PROTEIN"/>
    <property type="match status" value="1"/>
</dbReference>
<feature type="transmembrane region" description="Helical" evidence="1">
    <location>
        <begin position="57"/>
        <end position="83"/>
    </location>
</feature>
<dbReference type="RefSeq" id="WP_137615162.1">
    <property type="nucleotide sequence ID" value="NZ_BJDI01000002.1"/>
</dbReference>
<sequence length="259" mass="28787">MLNLLRAERLKLQGGRKFWLVVGLVIILPIFQLLNSLSKNHYQGGLTLQVDQVVNGASAVLMSLKSNLLILLLFCAFISFYIGEEFETGTIRNPLSLGTSRLKFYLTKLAVALGLTALTVIVVTGMSMVGYGLVFGFGKMAGVTSYGVYFWLVLVTLFSLLAAGVAVYVAISFMTQKIGSALIWSFVYTIGMGLVPGVFQKINGLESVTWWFTESYLFYVNFTRPQVLDLVPKMLLVSWLTILIASLIGYQWFKRSDIK</sequence>
<dbReference type="PANTHER" id="PTHR37305">
    <property type="entry name" value="INTEGRAL MEMBRANE PROTEIN-RELATED"/>
    <property type="match status" value="1"/>
</dbReference>
<keyword evidence="1" id="KW-1133">Transmembrane helix</keyword>
<feature type="transmembrane region" description="Helical" evidence="1">
    <location>
        <begin position="18"/>
        <end position="37"/>
    </location>
</feature>
<proteinExistence type="predicted"/>
<comment type="caution">
    <text evidence="2">The sequence shown here is derived from an EMBL/GenBank/DDBJ whole genome shotgun (WGS) entry which is preliminary data.</text>
</comment>
<gene>
    <name evidence="2" type="ORF">ACFP1L_06510</name>
</gene>
<feature type="transmembrane region" description="Helical" evidence="1">
    <location>
        <begin position="104"/>
        <end position="128"/>
    </location>
</feature>
<keyword evidence="1" id="KW-0812">Transmembrane</keyword>
<evidence type="ECO:0000313" key="2">
    <source>
        <dbReference type="EMBL" id="MFC6201521.1"/>
    </source>
</evidence>
<feature type="transmembrane region" description="Helical" evidence="1">
    <location>
        <begin position="148"/>
        <end position="171"/>
    </location>
</feature>
<protein>
    <submittedName>
        <fullName evidence="2">ABC transporter permease</fullName>
    </submittedName>
</protein>
<feature type="transmembrane region" description="Helical" evidence="1">
    <location>
        <begin position="234"/>
        <end position="253"/>
    </location>
</feature>
<name>A0ABW1SIW0_9LACO</name>
<keyword evidence="3" id="KW-1185">Reference proteome</keyword>
<feature type="transmembrane region" description="Helical" evidence="1">
    <location>
        <begin position="178"/>
        <end position="199"/>
    </location>
</feature>
<evidence type="ECO:0000256" key="1">
    <source>
        <dbReference type="SAM" id="Phobius"/>
    </source>
</evidence>
<accession>A0ABW1SIW0</accession>
<dbReference type="Proteomes" id="UP001596171">
    <property type="component" value="Unassembled WGS sequence"/>
</dbReference>
<keyword evidence="1" id="KW-0472">Membrane</keyword>
<evidence type="ECO:0000313" key="3">
    <source>
        <dbReference type="Proteomes" id="UP001596171"/>
    </source>
</evidence>
<dbReference type="Pfam" id="PF12730">
    <property type="entry name" value="ABC2_membrane_4"/>
    <property type="match status" value="1"/>
</dbReference>
<organism evidence="2 3">
    <name type="scientific">Lactiplantibacillus nangangensis</name>
    <dbReference type="NCBI Taxonomy" id="2559917"/>
    <lineage>
        <taxon>Bacteria</taxon>
        <taxon>Bacillati</taxon>
        <taxon>Bacillota</taxon>
        <taxon>Bacilli</taxon>
        <taxon>Lactobacillales</taxon>
        <taxon>Lactobacillaceae</taxon>
        <taxon>Lactiplantibacillus</taxon>
    </lineage>
</organism>